<evidence type="ECO:0000256" key="7">
    <source>
        <dbReference type="ARBA" id="ARBA00022989"/>
    </source>
</evidence>
<feature type="domain" description="ABC transmembrane type-2" evidence="10">
    <location>
        <begin position="45"/>
        <end position="263"/>
    </location>
</feature>
<evidence type="ECO:0000313" key="11">
    <source>
        <dbReference type="EMBL" id="QKD82134.1"/>
    </source>
</evidence>
<accession>A0A6M8B593</accession>
<keyword evidence="12" id="KW-1185">Reference proteome</keyword>
<feature type="transmembrane region" description="Helical" evidence="9">
    <location>
        <begin position="151"/>
        <end position="175"/>
    </location>
</feature>
<evidence type="ECO:0000256" key="5">
    <source>
        <dbReference type="ARBA" id="ARBA00022519"/>
    </source>
</evidence>
<evidence type="ECO:0000256" key="4">
    <source>
        <dbReference type="ARBA" id="ARBA00022475"/>
    </source>
</evidence>
<feature type="transmembrane region" description="Helical" evidence="9">
    <location>
        <begin position="187"/>
        <end position="205"/>
    </location>
</feature>
<comment type="similarity">
    <text evidence="2 9">Belongs to the ABC-2 integral membrane protein family.</text>
</comment>
<name>A0A6M8B593_9CYAN</name>
<evidence type="ECO:0000256" key="2">
    <source>
        <dbReference type="ARBA" id="ARBA00007783"/>
    </source>
</evidence>
<comment type="subcellular location">
    <subcellularLocation>
        <location evidence="1">Cell inner membrane</location>
        <topology evidence="1">Multi-pass membrane protein</topology>
    </subcellularLocation>
    <subcellularLocation>
        <location evidence="9">Cell membrane</location>
        <topology evidence="9">Multi-pass membrane protein</topology>
    </subcellularLocation>
</comment>
<organism evidence="11 12">
    <name type="scientific">Thermoleptolyngbya sichuanensis A183</name>
    <dbReference type="NCBI Taxonomy" id="2737172"/>
    <lineage>
        <taxon>Bacteria</taxon>
        <taxon>Bacillati</taxon>
        <taxon>Cyanobacteriota</taxon>
        <taxon>Cyanophyceae</taxon>
        <taxon>Oculatellales</taxon>
        <taxon>Oculatellaceae</taxon>
        <taxon>Thermoleptolyngbya</taxon>
        <taxon>Thermoleptolyngbya sichuanensis</taxon>
    </lineage>
</organism>
<dbReference type="Pfam" id="PF01061">
    <property type="entry name" value="ABC2_membrane"/>
    <property type="match status" value="1"/>
</dbReference>
<keyword evidence="7 9" id="KW-1133">Transmembrane helix</keyword>
<dbReference type="InterPro" id="IPR047817">
    <property type="entry name" value="ABC2_TM_bact-type"/>
</dbReference>
<proteinExistence type="inferred from homology"/>
<dbReference type="PROSITE" id="PS51012">
    <property type="entry name" value="ABC_TM2"/>
    <property type="match status" value="1"/>
</dbReference>
<feature type="transmembrane region" description="Helical" evidence="9">
    <location>
        <begin position="76"/>
        <end position="102"/>
    </location>
</feature>
<dbReference type="GO" id="GO:0015920">
    <property type="term" value="P:lipopolysaccharide transport"/>
    <property type="evidence" value="ECO:0007669"/>
    <property type="project" value="TreeGrafter"/>
</dbReference>
<evidence type="ECO:0000313" key="12">
    <source>
        <dbReference type="Proteomes" id="UP000505210"/>
    </source>
</evidence>
<feature type="transmembrane region" description="Helical" evidence="9">
    <location>
        <begin position="123"/>
        <end position="145"/>
    </location>
</feature>
<dbReference type="GO" id="GO:0140359">
    <property type="term" value="F:ABC-type transporter activity"/>
    <property type="evidence" value="ECO:0007669"/>
    <property type="project" value="InterPro"/>
</dbReference>
<evidence type="ECO:0000259" key="10">
    <source>
        <dbReference type="PROSITE" id="PS51012"/>
    </source>
</evidence>
<dbReference type="GO" id="GO:0005886">
    <property type="term" value="C:plasma membrane"/>
    <property type="evidence" value="ECO:0007669"/>
    <property type="project" value="UniProtKB-SubCell"/>
</dbReference>
<keyword evidence="5" id="KW-0997">Cell inner membrane</keyword>
<gene>
    <name evidence="11" type="ORF">HPC62_07930</name>
</gene>
<dbReference type="RefSeq" id="WP_172354619.1">
    <property type="nucleotide sequence ID" value="NZ_CP053661.1"/>
</dbReference>
<keyword evidence="8 9" id="KW-0472">Membrane</keyword>
<evidence type="ECO:0000256" key="9">
    <source>
        <dbReference type="RuleBase" id="RU361157"/>
    </source>
</evidence>
<dbReference type="KEGG" id="theu:HPC62_07930"/>
<keyword evidence="6 9" id="KW-0812">Transmembrane</keyword>
<dbReference type="PANTHER" id="PTHR30413:SF8">
    <property type="entry name" value="TRANSPORT PERMEASE PROTEIN"/>
    <property type="match status" value="1"/>
</dbReference>
<dbReference type="PANTHER" id="PTHR30413">
    <property type="entry name" value="INNER MEMBRANE TRANSPORT PERMEASE"/>
    <property type="match status" value="1"/>
</dbReference>
<feature type="transmembrane region" description="Helical" evidence="9">
    <location>
        <begin position="44"/>
        <end position="64"/>
    </location>
</feature>
<evidence type="ECO:0000256" key="1">
    <source>
        <dbReference type="ARBA" id="ARBA00004429"/>
    </source>
</evidence>
<keyword evidence="4 9" id="KW-1003">Cell membrane</keyword>
<sequence>MTALKPIQKRGVKFAFNQHQLENYRDLLLVLFQKEFKVRYKGKFLGYLWSIASPLAFAMVYYIAFSGIMRVAVEGYPLILVSGLFPWQWFQNSVGSAPNLFVGNASLIKKLNFPRNILSLSTILNHMVHFLLSLPVILIFMVIYGKSPTLAWLYGLPVMMVVQLFTVYGLALVLATLNLFLRDIERLTQIVMTFVFYFTPIIFTADMIPERFRPLIPLNPAAPLMINWRNLFLYGYIDGHYLLISAGYAMLFFIIGTLVYRKLSWKFAEVL</sequence>
<dbReference type="AlphaFoldDB" id="A0A6M8B593"/>
<keyword evidence="3 9" id="KW-0813">Transport</keyword>
<reference evidence="11 12" key="1">
    <citation type="submission" date="2020-05" db="EMBL/GenBank/DDBJ databases">
        <title>Complete genome sequence of of a novel Thermoleptolyngbya strain isolated from hot springs of Ganzi, Sichuan China.</title>
        <authorList>
            <person name="Tang J."/>
            <person name="Daroch M."/>
            <person name="Li L."/>
            <person name="Waleron K."/>
            <person name="Waleron M."/>
            <person name="Waleron M."/>
        </authorList>
    </citation>
    <scope>NUCLEOTIDE SEQUENCE [LARGE SCALE GENOMIC DNA]</scope>
    <source>
        <strain evidence="11 12">PKUAC-SCTA183</strain>
    </source>
</reference>
<dbReference type="EMBL" id="CP053661">
    <property type="protein sequence ID" value="QKD82134.1"/>
    <property type="molecule type" value="Genomic_DNA"/>
</dbReference>
<evidence type="ECO:0000256" key="6">
    <source>
        <dbReference type="ARBA" id="ARBA00022692"/>
    </source>
</evidence>
<evidence type="ECO:0000256" key="3">
    <source>
        <dbReference type="ARBA" id="ARBA00022448"/>
    </source>
</evidence>
<dbReference type="InterPro" id="IPR013525">
    <property type="entry name" value="ABC2_TM"/>
</dbReference>
<protein>
    <recommendedName>
        <fullName evidence="9">Transport permease protein</fullName>
    </recommendedName>
</protein>
<feature type="transmembrane region" description="Helical" evidence="9">
    <location>
        <begin position="241"/>
        <end position="260"/>
    </location>
</feature>
<dbReference type="Proteomes" id="UP000505210">
    <property type="component" value="Chromosome"/>
</dbReference>
<evidence type="ECO:0000256" key="8">
    <source>
        <dbReference type="ARBA" id="ARBA00023136"/>
    </source>
</evidence>